<dbReference type="InterPro" id="IPR004788">
    <property type="entry name" value="Ribose5P_isomerase_type_A"/>
</dbReference>
<dbReference type="SUPFAM" id="SSF75445">
    <property type="entry name" value="D-ribose-5-phosphate isomerase (RpiA), lid domain"/>
    <property type="match status" value="1"/>
</dbReference>
<keyword evidence="4" id="KW-1185">Reference proteome</keyword>
<proteinExistence type="predicted"/>
<evidence type="ECO:0000256" key="2">
    <source>
        <dbReference type="NCBIfam" id="TIGR00021"/>
    </source>
</evidence>
<dbReference type="GO" id="GO:0006014">
    <property type="term" value="P:D-ribose metabolic process"/>
    <property type="evidence" value="ECO:0007669"/>
    <property type="project" value="TreeGrafter"/>
</dbReference>
<dbReference type="NCBIfam" id="TIGR00021">
    <property type="entry name" value="rpiA"/>
    <property type="match status" value="1"/>
</dbReference>
<dbReference type="GeneID" id="89335258"/>
<organism evidence="3 4">
    <name type="scientific">Sulfolobus tengchongensis</name>
    <dbReference type="NCBI Taxonomy" id="207809"/>
    <lineage>
        <taxon>Archaea</taxon>
        <taxon>Thermoproteota</taxon>
        <taxon>Thermoprotei</taxon>
        <taxon>Sulfolobales</taxon>
        <taxon>Sulfolobaceae</taxon>
        <taxon>Sulfolobus</taxon>
    </lineage>
</organism>
<dbReference type="AlphaFoldDB" id="A0AAX4L0E5"/>
<dbReference type="EMBL" id="CP146016">
    <property type="protein sequence ID" value="WWQ60650.1"/>
    <property type="molecule type" value="Genomic_DNA"/>
</dbReference>
<sequence>MDAKELLATYVLSYLKGKKVIGIGTGRTVRKLIEVLSGDDSIRKDSLFIASSIDTEIELSKYGFNVISPLSGIQPLVYIDSFDLVTKNGIMIKGGGGALLREKVLAYFSEYRIFIGEFSKLKDIKIIDVPVEVISISLNYVKKELEKRGFNVKVREGTGKIGPIISDNGNAILDVSVKDEDLCKFDKTVKEIPAVIETGVFCKELYDKIILADEQGKIEEMYAGDGI</sequence>
<dbReference type="Gene3D" id="3.30.70.260">
    <property type="match status" value="1"/>
</dbReference>
<dbReference type="Gene3D" id="3.40.50.1360">
    <property type="match status" value="1"/>
</dbReference>
<dbReference type="GO" id="GO:0005829">
    <property type="term" value="C:cytosol"/>
    <property type="evidence" value="ECO:0007669"/>
    <property type="project" value="TreeGrafter"/>
</dbReference>
<dbReference type="RefSeq" id="WP_338601780.1">
    <property type="nucleotide sequence ID" value="NZ_CP146016.1"/>
</dbReference>
<name>A0AAX4L0E5_9CREN</name>
<reference evidence="3 4" key="1">
    <citation type="submission" date="2024-02" db="EMBL/GenBank/DDBJ databases">
        <title>STSV induces naive adaptation in Sulfolobus.</title>
        <authorList>
            <person name="Xiang X."/>
            <person name="Song M."/>
        </authorList>
    </citation>
    <scope>NUCLEOTIDE SEQUENCE [LARGE SCALE GENOMIC DNA]</scope>
    <source>
        <strain evidence="3 4">RT2</strain>
    </source>
</reference>
<dbReference type="GO" id="GO:0004751">
    <property type="term" value="F:ribose-5-phosphate isomerase activity"/>
    <property type="evidence" value="ECO:0007669"/>
    <property type="project" value="UniProtKB-UniRule"/>
</dbReference>
<dbReference type="Proteomes" id="UP001432202">
    <property type="component" value="Chromosome"/>
</dbReference>
<dbReference type="CDD" id="cd01398">
    <property type="entry name" value="RPI_A"/>
    <property type="match status" value="1"/>
</dbReference>
<dbReference type="PANTHER" id="PTHR11934">
    <property type="entry name" value="RIBOSE-5-PHOSPHATE ISOMERASE"/>
    <property type="match status" value="1"/>
</dbReference>
<dbReference type="PANTHER" id="PTHR11934:SF0">
    <property type="entry name" value="RIBOSE-5-PHOSPHATE ISOMERASE"/>
    <property type="match status" value="1"/>
</dbReference>
<dbReference type="GO" id="GO:0009052">
    <property type="term" value="P:pentose-phosphate shunt, non-oxidative branch"/>
    <property type="evidence" value="ECO:0007669"/>
    <property type="project" value="InterPro"/>
</dbReference>
<protein>
    <recommendedName>
        <fullName evidence="2">Ribose 5-phosphate isomerase A</fullName>
        <ecNumber evidence="2">5.3.1.6</ecNumber>
    </recommendedName>
</protein>
<gene>
    <name evidence="3" type="primary">rpiA</name>
    <name evidence="3" type="ORF">V6M85_00775</name>
</gene>
<dbReference type="EC" id="5.3.1.6" evidence="2"/>
<dbReference type="Pfam" id="PF06026">
    <property type="entry name" value="Rib_5-P_isom_A"/>
    <property type="match status" value="1"/>
</dbReference>
<dbReference type="InterPro" id="IPR037171">
    <property type="entry name" value="NagB/RpiA_transferase-like"/>
</dbReference>
<dbReference type="SUPFAM" id="SSF100950">
    <property type="entry name" value="NagB/RpiA/CoA transferase-like"/>
    <property type="match status" value="1"/>
</dbReference>
<accession>A0AAX4L0E5</accession>
<evidence type="ECO:0000256" key="1">
    <source>
        <dbReference type="ARBA" id="ARBA00023235"/>
    </source>
</evidence>
<keyword evidence="1 3" id="KW-0413">Isomerase</keyword>
<evidence type="ECO:0000313" key="3">
    <source>
        <dbReference type="EMBL" id="WWQ60650.1"/>
    </source>
</evidence>
<evidence type="ECO:0000313" key="4">
    <source>
        <dbReference type="Proteomes" id="UP001432202"/>
    </source>
</evidence>